<dbReference type="EMBL" id="CP046401">
    <property type="protein sequence ID" value="QGY47256.1"/>
    <property type="molecule type" value="Genomic_DNA"/>
</dbReference>
<accession>A0A6I6JVV7</accession>
<dbReference type="Proteomes" id="UP000428260">
    <property type="component" value="Chromosome"/>
</dbReference>
<dbReference type="KEGG" id="mcos:GM418_27405"/>
<dbReference type="AlphaFoldDB" id="A0A6I6JVV7"/>
<evidence type="ECO:0000313" key="2">
    <source>
        <dbReference type="Proteomes" id="UP000428260"/>
    </source>
</evidence>
<protein>
    <submittedName>
        <fullName evidence="1">DUF2891 family protein</fullName>
    </submittedName>
</protein>
<organism evidence="1 2">
    <name type="scientific">Maribellus comscasis</name>
    <dbReference type="NCBI Taxonomy" id="2681766"/>
    <lineage>
        <taxon>Bacteria</taxon>
        <taxon>Pseudomonadati</taxon>
        <taxon>Bacteroidota</taxon>
        <taxon>Bacteroidia</taxon>
        <taxon>Marinilabiliales</taxon>
        <taxon>Prolixibacteraceae</taxon>
        <taxon>Maribellus</taxon>
    </lineage>
</organism>
<dbReference type="Pfam" id="PF11199">
    <property type="entry name" value="DUF2891"/>
    <property type="match status" value="1"/>
</dbReference>
<gene>
    <name evidence="1" type="ORF">GM418_27405</name>
</gene>
<name>A0A6I6JVV7_9BACT</name>
<keyword evidence="2" id="KW-1185">Reference proteome</keyword>
<evidence type="ECO:0000313" key="1">
    <source>
        <dbReference type="EMBL" id="QGY47256.1"/>
    </source>
</evidence>
<dbReference type="InterPro" id="IPR021365">
    <property type="entry name" value="DUF2891"/>
</dbReference>
<dbReference type="RefSeq" id="WP_158870947.1">
    <property type="nucleotide sequence ID" value="NZ_CP046401.1"/>
</dbReference>
<sequence>MKLKILVLFTFLSIVYNAKSQVNSLLNFDKHKAEYLYHFAYECIDKEYPNKLGQVLGDDSYLSPPRDLHPAFYGCFDWHSSVHGHWTLVTILNRFPDFEYRDEILKKFQKNITKENILTEVAYFNDEHNKDYERTYGWAWLLKLDEAILEWDNPEAKELHENLFPLVRLISGKFSEFLDKLIYPIRIGEHSNIAFGMSFAYDYAKKYDTELASKIEQKAREYYMKDCECPLTWEPGGFDFLSPCLQEVSLMEKVLSKAEFEKWLKDFLPGFEKNPEKYLEVAVVTDRSDGKLAHLDGLNFSRAWCLFEIGHALNNQKMIDLGEKHFNYSYEKMDSGEYAGAHWLASFASYALIKYSL</sequence>
<reference evidence="1 2" key="1">
    <citation type="submission" date="2019-11" db="EMBL/GenBank/DDBJ databases">
        <authorList>
            <person name="Zheng R.K."/>
            <person name="Sun C.M."/>
        </authorList>
    </citation>
    <scope>NUCLEOTIDE SEQUENCE [LARGE SCALE GENOMIC DNA]</scope>
    <source>
        <strain evidence="1 2">WC007</strain>
    </source>
</reference>
<proteinExistence type="predicted"/>